<dbReference type="Proteomes" id="UP001209878">
    <property type="component" value="Unassembled WGS sequence"/>
</dbReference>
<evidence type="ECO:0000256" key="7">
    <source>
        <dbReference type="RuleBase" id="RU079119"/>
    </source>
</evidence>
<dbReference type="EC" id="2.3.1.225" evidence="7"/>
<feature type="region of interest" description="Disordered" evidence="8">
    <location>
        <begin position="375"/>
        <end position="622"/>
    </location>
</feature>
<feature type="region of interest" description="Disordered" evidence="8">
    <location>
        <begin position="647"/>
        <end position="689"/>
    </location>
</feature>
<keyword evidence="3 7" id="KW-1133">Transmembrane helix</keyword>
<dbReference type="PANTHER" id="PTHR12349">
    <property type="entry name" value="ANKYRIN REPEAT AND LEM DOMAIN-CONTAINING PROTEIN 2"/>
    <property type="match status" value="1"/>
</dbReference>
<keyword evidence="4 7" id="KW-0472">Membrane</keyword>
<comment type="caution">
    <text evidence="10">The sequence shown here is derived from an EMBL/GenBank/DDBJ whole genome shotgun (WGS) entry which is preliminary data.</text>
</comment>
<gene>
    <name evidence="10" type="ORF">NP493_568g00001</name>
</gene>
<dbReference type="AlphaFoldDB" id="A0AAD9KV27"/>
<evidence type="ECO:0000313" key="10">
    <source>
        <dbReference type="EMBL" id="KAK2177991.1"/>
    </source>
</evidence>
<feature type="transmembrane region" description="Helical" evidence="7">
    <location>
        <begin position="20"/>
        <end position="44"/>
    </location>
</feature>
<dbReference type="Pfam" id="PF01529">
    <property type="entry name" value="DHHC"/>
    <property type="match status" value="1"/>
</dbReference>
<keyword evidence="7" id="KW-0808">Transferase</keyword>
<keyword evidence="2 7" id="KW-0812">Transmembrane</keyword>
<evidence type="ECO:0000256" key="6">
    <source>
        <dbReference type="ARBA" id="ARBA00047790"/>
    </source>
</evidence>
<dbReference type="PANTHER" id="PTHR12349:SF2">
    <property type="entry name" value="PALMITOYLTRANSFERASE ZDHHC8"/>
    <property type="match status" value="1"/>
</dbReference>
<sequence length="689" mass="76042">MTVEAGANMKTTCPHLFDQYSVSIPVVEGLLSIFVIANFGLATFMDPGTYPRAQDSEVNDDDFRAPLYKNVDINDITVRMKWCTTCQFYRPPRCSHCSVCNTCIDTFDHHCPWVNNCVGRRNYRHFFLFLLSLTLHMVCVFALSLLYVYDHRENLINVYRIVILCVMCIIGLLCIPIVGLTCFHCVLVARGRTTNEQVTGKFRGGHNPFTRGCMLNCKYTVFGPQWPKLTARKPANYAVNIDMSKIQYTATGNDVKIYMETSNGVQRGGKEYNKGVKRAQGIQQALVSSGVCPCLDVYGRYTCQSPPVHQLSVPPGHSQHQDWQWLAHLYKSPGCELDPDSQSQDCEPPLPVNTGSYSNLFHMGDGLALGDSAYSLRAQPHTPPPRAHRTRQAAPPTTLHVACPPSPRQCRVAAPMATPDHFSPSPPTTGHDLPLRLVPQSPSAAARSRPLPNDAKYPTTQALITDSDRHMPLCRSQHSSRDNLSKSPPGGSTNTGGLYAPQPIVNGNNIRDLGPRHALPRHKESGYSSATTVSAGGVVSQPLPPRDSHAAMSQPPSQGSHTVMSQPLRDSHAVMSQPQRDGHAVMSQHQRDGHAVMSQHQRDGHAVMSQPPRDNHSLGVGIRNVPGAVMRPMSFVRAMEMSDSLALQDRTQHGRRPPPPPRGMRDDALREEETDVSQAMYGSNYEISV</sequence>
<evidence type="ECO:0000256" key="2">
    <source>
        <dbReference type="ARBA" id="ARBA00022692"/>
    </source>
</evidence>
<protein>
    <recommendedName>
        <fullName evidence="7">Palmitoyltransferase</fullName>
        <ecNumber evidence="7">2.3.1.225</ecNumber>
    </recommendedName>
</protein>
<comment type="catalytic activity">
    <reaction evidence="6">
        <text>L-cysteinyl-[protein] + hexadecanoyl-CoA = S-hexadecanoyl-L-cysteinyl-[protein] + CoA</text>
        <dbReference type="Rhea" id="RHEA:36683"/>
        <dbReference type="Rhea" id="RHEA-COMP:10131"/>
        <dbReference type="Rhea" id="RHEA-COMP:11032"/>
        <dbReference type="ChEBI" id="CHEBI:29950"/>
        <dbReference type="ChEBI" id="CHEBI:57287"/>
        <dbReference type="ChEBI" id="CHEBI:57379"/>
        <dbReference type="ChEBI" id="CHEBI:74151"/>
        <dbReference type="EC" id="2.3.1.225"/>
    </reaction>
    <physiologicalReaction direction="left-to-right" evidence="6">
        <dbReference type="Rhea" id="RHEA:36684"/>
    </physiologicalReaction>
</comment>
<accession>A0AAD9KV27</accession>
<evidence type="ECO:0000313" key="11">
    <source>
        <dbReference type="Proteomes" id="UP001209878"/>
    </source>
</evidence>
<dbReference type="PROSITE" id="PS50216">
    <property type="entry name" value="DHHC"/>
    <property type="match status" value="1"/>
</dbReference>
<evidence type="ECO:0000259" key="9">
    <source>
        <dbReference type="Pfam" id="PF01529"/>
    </source>
</evidence>
<dbReference type="GO" id="GO:0016020">
    <property type="term" value="C:membrane"/>
    <property type="evidence" value="ECO:0007669"/>
    <property type="project" value="UniProtKB-SubCell"/>
</dbReference>
<keyword evidence="7" id="KW-0012">Acyltransferase</keyword>
<proteinExistence type="inferred from homology"/>
<evidence type="ECO:0000256" key="4">
    <source>
        <dbReference type="ARBA" id="ARBA00023136"/>
    </source>
</evidence>
<keyword evidence="11" id="KW-1185">Reference proteome</keyword>
<comment type="similarity">
    <text evidence="5">Belongs to the DHHC palmitoyltransferase family. ERF2/ZDHHC9 subfamily.</text>
</comment>
<organism evidence="10 11">
    <name type="scientific">Ridgeia piscesae</name>
    <name type="common">Tubeworm</name>
    <dbReference type="NCBI Taxonomy" id="27915"/>
    <lineage>
        <taxon>Eukaryota</taxon>
        <taxon>Metazoa</taxon>
        <taxon>Spiralia</taxon>
        <taxon>Lophotrochozoa</taxon>
        <taxon>Annelida</taxon>
        <taxon>Polychaeta</taxon>
        <taxon>Sedentaria</taxon>
        <taxon>Canalipalpata</taxon>
        <taxon>Sabellida</taxon>
        <taxon>Siboglinidae</taxon>
        <taxon>Ridgeia</taxon>
    </lineage>
</organism>
<dbReference type="InterPro" id="IPR001594">
    <property type="entry name" value="Palmitoyltrfase_DHHC"/>
</dbReference>
<feature type="transmembrane region" description="Helical" evidence="7">
    <location>
        <begin position="161"/>
        <end position="187"/>
    </location>
</feature>
<evidence type="ECO:0000256" key="8">
    <source>
        <dbReference type="SAM" id="MobiDB-lite"/>
    </source>
</evidence>
<evidence type="ECO:0000256" key="3">
    <source>
        <dbReference type="ARBA" id="ARBA00022989"/>
    </source>
</evidence>
<name>A0AAD9KV27_RIDPI</name>
<feature type="compositionally biased region" description="Basic and acidic residues" evidence="8">
    <location>
        <begin position="589"/>
        <end position="605"/>
    </location>
</feature>
<evidence type="ECO:0000256" key="1">
    <source>
        <dbReference type="ARBA" id="ARBA00004141"/>
    </source>
</evidence>
<reference evidence="10" key="1">
    <citation type="journal article" date="2023" name="Mol. Biol. Evol.">
        <title>Third-Generation Sequencing Reveals the Adaptive Role of the Epigenome in Three Deep-Sea Polychaetes.</title>
        <authorList>
            <person name="Perez M."/>
            <person name="Aroh O."/>
            <person name="Sun Y."/>
            <person name="Lan Y."/>
            <person name="Juniper S.K."/>
            <person name="Young C.R."/>
            <person name="Angers B."/>
            <person name="Qian P.Y."/>
        </authorList>
    </citation>
    <scope>NUCLEOTIDE SEQUENCE</scope>
    <source>
        <strain evidence="10">R07B-5</strain>
    </source>
</reference>
<evidence type="ECO:0000256" key="5">
    <source>
        <dbReference type="ARBA" id="ARBA00023463"/>
    </source>
</evidence>
<feature type="compositionally biased region" description="Polar residues" evidence="8">
    <location>
        <begin position="676"/>
        <end position="689"/>
    </location>
</feature>
<comment type="domain">
    <text evidence="7">The DHHC domain is required for palmitoyltransferase activity.</text>
</comment>
<comment type="subcellular location">
    <subcellularLocation>
        <location evidence="1">Membrane</location>
        <topology evidence="1">Multi-pass membrane protein</topology>
    </subcellularLocation>
</comment>
<feature type="compositionally biased region" description="Polar residues" evidence="8">
    <location>
        <begin position="554"/>
        <end position="565"/>
    </location>
</feature>
<dbReference type="EMBL" id="JAODUO010000567">
    <property type="protein sequence ID" value="KAK2177991.1"/>
    <property type="molecule type" value="Genomic_DNA"/>
</dbReference>
<dbReference type="GO" id="GO:0019706">
    <property type="term" value="F:protein-cysteine S-palmitoyltransferase activity"/>
    <property type="evidence" value="ECO:0007669"/>
    <property type="project" value="UniProtKB-EC"/>
</dbReference>
<feature type="transmembrane region" description="Helical" evidence="7">
    <location>
        <begin position="126"/>
        <end position="149"/>
    </location>
</feature>
<feature type="domain" description="Palmitoyltransferase DHHC" evidence="9">
    <location>
        <begin position="79"/>
        <end position="199"/>
    </location>
</feature>